<evidence type="ECO:0000256" key="1">
    <source>
        <dbReference type="SAM" id="MobiDB-lite"/>
    </source>
</evidence>
<sequence length="457" mass="52241">MTSRDVNFPITANLNSPRPTFCEDMEDITNVQGRKESMSNSSNDVDLDEFLHVQRLCSTPPNEPAQAQTCLDEIVIPAAASDEIQHKQERQDDTQRGSELNHSRTQPRRRGIRSSASSIPEYSVICFPSNPTKPNGIKKKRKDFDEKRRQEVAQVRKSGACFRCKFRRISLCIREKLTKMRFSSGGPHRKVSLAMDYPGNPALEVEVQDYYGNTTPPWFCCWVVTDQVGGQVESYRQESARYALPQLLPPSHLVDWVERIISYQETRCIGFQQTVDSFILRYSQSKSPLPMHNFVRKVHKLNCLTKIRLGLILCVEEGGDMTPPSCALHTQFGQISKAASQPIEKEVLLELEKLVFGPTGIGSDNSIALWASLWCLILMYRKLVHTYMAFRQFPCHVPEDYSGFPECKLEVEAFMSLRTESFYFQRESMSMSASPDQLLRRMILDREAGLRPKQISH</sequence>
<dbReference type="RefSeq" id="XP_011316715.1">
    <property type="nucleotide sequence ID" value="XM_011318413.1"/>
</dbReference>
<accession>I1RBP2</accession>
<dbReference type="EnsemblFungi" id="CEF73022">
    <property type="protein sequence ID" value="CEF73022"/>
    <property type="gene ID" value="FGRRES_00973"/>
</dbReference>
<dbReference type="AlphaFoldDB" id="I1RBP2"/>
<reference evidence="2" key="2">
    <citation type="journal article" date="2010" name="Nature">
        <title>Comparative genomics reveals mobile pathogenicity chromosomes in Fusarium.</title>
        <authorList>
            <person name="Ma L.J."/>
            <person name="van der Does H.C."/>
            <person name="Borkovich K.A."/>
            <person name="Coleman J.J."/>
            <person name="Daboussi M.J."/>
            <person name="Di Pietro A."/>
            <person name="Dufresne M."/>
            <person name="Freitag M."/>
            <person name="Grabherr M."/>
            <person name="Henrissat B."/>
            <person name="Houterman P.M."/>
            <person name="Kang S."/>
            <person name="Shim W.B."/>
            <person name="Woloshuk C."/>
            <person name="Xie X."/>
            <person name="Xu J.R."/>
            <person name="Antoniw J."/>
            <person name="Baker S.E."/>
            <person name="Bluhm B.H."/>
            <person name="Breakspear A."/>
            <person name="Brown D.W."/>
            <person name="Butchko R.A."/>
            <person name="Chapman S."/>
            <person name="Coulson R."/>
            <person name="Coutinho P.M."/>
            <person name="Danchin E.G."/>
            <person name="Diener A."/>
            <person name="Gale L.R."/>
            <person name="Gardiner D.M."/>
            <person name="Goff S."/>
            <person name="Hammond-Kosack K.E."/>
            <person name="Hilburn K."/>
            <person name="Hua-Van A."/>
            <person name="Jonkers W."/>
            <person name="Kazan K."/>
            <person name="Kodira C.D."/>
            <person name="Koehrsen M."/>
            <person name="Kumar L."/>
            <person name="Lee Y.H."/>
            <person name="Li L."/>
            <person name="Manners J.M."/>
            <person name="Miranda-Saavedra D."/>
            <person name="Mukherjee M."/>
            <person name="Park G."/>
            <person name="Park J."/>
            <person name="Park S.Y."/>
            <person name="Proctor R.H."/>
            <person name="Regev A."/>
            <person name="Ruiz-Roldan M.C."/>
            <person name="Sain D."/>
            <person name="Sakthikumar S."/>
            <person name="Sykes S."/>
            <person name="Schwartz D.C."/>
            <person name="Turgeon B.G."/>
            <person name="Wapinski I."/>
            <person name="Yoder O."/>
            <person name="Young S."/>
            <person name="Zeng Q."/>
            <person name="Zhou S."/>
            <person name="Galagan J."/>
            <person name="Cuomo C.A."/>
            <person name="Kistler H.C."/>
            <person name="Rep M."/>
        </authorList>
    </citation>
    <scope>GENOME REANNOTATION</scope>
    <source>
        <strain evidence="2">PH-1 / ATCC MYA-4620 / FGSC 9075 / NRRL 31084</strain>
    </source>
</reference>
<feature type="region of interest" description="Disordered" evidence="1">
    <location>
        <begin position="84"/>
        <end position="149"/>
    </location>
</feature>
<reference evidence="2" key="1">
    <citation type="journal article" date="2007" name="Science">
        <title>The Fusarium graminearum genome reveals a link between localized polymorphism and pathogen specialization.</title>
        <authorList>
            <person name="Cuomo C.A."/>
            <person name="Gueldener U."/>
            <person name="Xu J.-R."/>
            <person name="Trail F."/>
            <person name="Turgeon B.G."/>
            <person name="Di Pietro A."/>
            <person name="Walton J.D."/>
            <person name="Ma L.-J."/>
            <person name="Baker S.E."/>
            <person name="Rep M."/>
            <person name="Adam G."/>
            <person name="Antoniw J."/>
            <person name="Baldwin T."/>
            <person name="Calvo S.E."/>
            <person name="Chang Y.-L."/>
            <person name="DeCaprio D."/>
            <person name="Gale L.R."/>
            <person name="Gnerre S."/>
            <person name="Goswami R.S."/>
            <person name="Hammond-Kosack K."/>
            <person name="Harris L.J."/>
            <person name="Hilburn K."/>
            <person name="Kennell J.C."/>
            <person name="Kroken S."/>
            <person name="Magnuson J.K."/>
            <person name="Mannhaupt G."/>
            <person name="Mauceli E.W."/>
            <person name="Mewes H.-W."/>
            <person name="Mitterbauer R."/>
            <person name="Muehlbauer G."/>
            <person name="Muensterkoetter M."/>
            <person name="Nelson D."/>
            <person name="O'Donnell K."/>
            <person name="Ouellet T."/>
            <person name="Qi W."/>
            <person name="Quesneville H."/>
            <person name="Roncero M.I.G."/>
            <person name="Seong K.-Y."/>
            <person name="Tetko I.V."/>
            <person name="Urban M."/>
            <person name="Waalwijk C."/>
            <person name="Ward T.J."/>
            <person name="Yao J."/>
            <person name="Birren B.W."/>
            <person name="Kistler H.C."/>
        </authorList>
    </citation>
    <scope>NUCLEOTIDE SEQUENCE [LARGE SCALE GENOMIC DNA]</scope>
    <source>
        <strain evidence="2">PH-1 / ATCC MYA-4620 / FGSC 9075 / NRRL 31084</strain>
    </source>
</reference>
<gene>
    <name evidence="2" type="primary">FG00973.1</name>
</gene>
<evidence type="ECO:0000313" key="2">
    <source>
        <dbReference type="EnsemblFungi" id="CEF73022"/>
    </source>
</evidence>
<dbReference type="HOGENOM" id="CLU_521792_0_0_1"/>
<reference evidence="2" key="3">
    <citation type="submission" date="2017-01" db="UniProtKB">
        <authorList>
            <consortium name="EnsemblFungi"/>
        </authorList>
    </citation>
    <scope>IDENTIFICATION</scope>
    <source>
        <strain evidence="2">PH-1 / ATCC MYA-4620 / FGSC 9075 / NRRL 31084</strain>
    </source>
</reference>
<dbReference type="KEGG" id="fgr:FGSG_00973"/>
<feature type="compositionally biased region" description="Basic and acidic residues" evidence="1">
    <location>
        <begin position="84"/>
        <end position="102"/>
    </location>
</feature>
<dbReference type="EMBL" id="HG970332">
    <property type="status" value="NOT_ANNOTATED_CDS"/>
    <property type="molecule type" value="Genomic_DNA"/>
</dbReference>
<name>I1RBP2_GIBZE</name>
<proteinExistence type="predicted"/>
<protein>
    <submittedName>
        <fullName evidence="2">Uncharacterized protein</fullName>
    </submittedName>
</protein>
<organism evidence="2">
    <name type="scientific">Gibberella zeae (strain ATCC MYA-4620 / CBS 123657 / FGSC 9075 / NRRL 31084 / PH-1)</name>
    <name type="common">Wheat head blight fungus</name>
    <name type="synonym">Fusarium graminearum</name>
    <dbReference type="NCBI Taxonomy" id="229533"/>
    <lineage>
        <taxon>Eukaryota</taxon>
        <taxon>Fungi</taxon>
        <taxon>Dikarya</taxon>
        <taxon>Ascomycota</taxon>
        <taxon>Pezizomycotina</taxon>
        <taxon>Sordariomycetes</taxon>
        <taxon>Hypocreomycetidae</taxon>
        <taxon>Hypocreales</taxon>
        <taxon>Nectriaceae</taxon>
        <taxon>Fusarium</taxon>
    </lineage>
</organism>
<dbReference type="OrthoDB" id="5426982at2759"/>